<keyword evidence="1" id="KW-1133">Transmembrane helix</keyword>
<dbReference type="EMBL" id="JBHULS010000002">
    <property type="protein sequence ID" value="MFD2551637.1"/>
    <property type="molecule type" value="Genomic_DNA"/>
</dbReference>
<keyword evidence="1" id="KW-0812">Transmembrane</keyword>
<evidence type="ECO:0000256" key="1">
    <source>
        <dbReference type="SAM" id="Phobius"/>
    </source>
</evidence>
<feature type="transmembrane region" description="Helical" evidence="1">
    <location>
        <begin position="46"/>
        <end position="62"/>
    </location>
</feature>
<protein>
    <recommendedName>
        <fullName evidence="4">PH domain-containing protein</fullName>
    </recommendedName>
</protein>
<keyword evidence="1" id="KW-0472">Membrane</keyword>
<dbReference type="RefSeq" id="WP_376892941.1">
    <property type="nucleotide sequence ID" value="NZ_JBHULS010000002.1"/>
</dbReference>
<name>A0ABW5KVN0_9FLAO</name>
<gene>
    <name evidence="2" type="ORF">ACFSQP_07405</name>
</gene>
<evidence type="ECO:0008006" key="4">
    <source>
        <dbReference type="Google" id="ProtNLM"/>
    </source>
</evidence>
<proteinExistence type="predicted"/>
<evidence type="ECO:0000313" key="3">
    <source>
        <dbReference type="Proteomes" id="UP001597472"/>
    </source>
</evidence>
<comment type="caution">
    <text evidence="2">The sequence shown here is derived from an EMBL/GenBank/DDBJ whole genome shotgun (WGS) entry which is preliminary data.</text>
</comment>
<keyword evidence="3" id="KW-1185">Reference proteome</keyword>
<reference evidence="3" key="1">
    <citation type="journal article" date="2019" name="Int. J. Syst. Evol. Microbiol.">
        <title>The Global Catalogue of Microorganisms (GCM) 10K type strain sequencing project: providing services to taxonomists for standard genome sequencing and annotation.</title>
        <authorList>
            <consortium name="The Broad Institute Genomics Platform"/>
            <consortium name="The Broad Institute Genome Sequencing Center for Infectious Disease"/>
            <person name="Wu L."/>
            <person name="Ma J."/>
        </authorList>
    </citation>
    <scope>NUCLEOTIDE SEQUENCE [LARGE SCALE GENOMIC DNA]</scope>
    <source>
        <strain evidence="3">KCTC 42587</strain>
    </source>
</reference>
<accession>A0ABW5KVN0</accession>
<sequence>MMRTTNQIYRFKTNRQLLKLVFGALLLVLVGYNVSGETRPFWTQIIYLIVGVFYFAEALWNLNKHYLTVTPHYIIENALFGTKINIQNITEIKKFTDEYTIYTSHKKLRVKGRYMTPESLNNFKAFITTLQAQLANKNTL</sequence>
<evidence type="ECO:0000313" key="2">
    <source>
        <dbReference type="EMBL" id="MFD2551637.1"/>
    </source>
</evidence>
<organism evidence="2 3">
    <name type="scientific">Bizionia sediminis</name>
    <dbReference type="NCBI Taxonomy" id="1737064"/>
    <lineage>
        <taxon>Bacteria</taxon>
        <taxon>Pseudomonadati</taxon>
        <taxon>Bacteroidota</taxon>
        <taxon>Flavobacteriia</taxon>
        <taxon>Flavobacteriales</taxon>
        <taxon>Flavobacteriaceae</taxon>
        <taxon>Bizionia</taxon>
    </lineage>
</organism>
<dbReference type="Proteomes" id="UP001597472">
    <property type="component" value="Unassembled WGS sequence"/>
</dbReference>